<dbReference type="GeneID" id="87810755"/>
<proteinExistence type="predicted"/>
<name>A0AAF1BN57_9TREE</name>
<dbReference type="Proteomes" id="UP000827549">
    <property type="component" value="Chromosome 5"/>
</dbReference>
<protein>
    <submittedName>
        <fullName evidence="1">Uncharacterized protein</fullName>
    </submittedName>
</protein>
<evidence type="ECO:0000313" key="1">
    <source>
        <dbReference type="EMBL" id="WOO84060.1"/>
    </source>
</evidence>
<reference evidence="1" key="1">
    <citation type="submission" date="2023-10" db="EMBL/GenBank/DDBJ databases">
        <authorList>
            <person name="Noh H."/>
        </authorList>
    </citation>
    <scope>NUCLEOTIDE SEQUENCE</scope>
    <source>
        <strain evidence="1">DUCC4014</strain>
    </source>
</reference>
<dbReference type="EMBL" id="CP086718">
    <property type="protein sequence ID" value="WOO84060.1"/>
    <property type="molecule type" value="Genomic_DNA"/>
</dbReference>
<dbReference type="AlphaFoldDB" id="A0AAF1BN57"/>
<evidence type="ECO:0000313" key="2">
    <source>
        <dbReference type="Proteomes" id="UP000827549"/>
    </source>
</evidence>
<keyword evidence="2" id="KW-1185">Reference proteome</keyword>
<dbReference type="RefSeq" id="XP_062630086.1">
    <property type="nucleotide sequence ID" value="XM_062774102.1"/>
</dbReference>
<accession>A0AAF1BN57</accession>
<sequence>MLDHTGYPALVNQVIGYAAAHAAAPGTAHPRTLAALRLTSRAVRDTVDAALLHHAELAVTTHGVALIAPRDARFPIFGADSPPPRARMDMPLRPHLVRILDLDLDDDGAGAPPALAGLSVSTLRRFADGRRNDRMLGRSLPLSAHTLVDFLRPRDGVVAFPAGVRRYVLHLGWAPAIGSSGQYAHLVFGAQSLREVALVLRPRVMTWPEDEYRGLPTFVADALRLGFEVVRRGGSLTVAGGELVHPLQLGGREGDPRWKLELFESVLWGLWRDAGYDDDSRERVRAVRLVDWWRGLGEQREVEGVWPAGEDA</sequence>
<gene>
    <name evidence="1" type="ORF">LOC62_05G007583</name>
</gene>
<organism evidence="1 2">
    <name type="scientific">Vanrija pseudolonga</name>
    <dbReference type="NCBI Taxonomy" id="143232"/>
    <lineage>
        <taxon>Eukaryota</taxon>
        <taxon>Fungi</taxon>
        <taxon>Dikarya</taxon>
        <taxon>Basidiomycota</taxon>
        <taxon>Agaricomycotina</taxon>
        <taxon>Tremellomycetes</taxon>
        <taxon>Trichosporonales</taxon>
        <taxon>Trichosporonaceae</taxon>
        <taxon>Vanrija</taxon>
    </lineage>
</organism>